<comment type="caution">
    <text evidence="2">The sequence shown here is derived from an EMBL/GenBank/DDBJ whole genome shotgun (WGS) entry which is preliminary data.</text>
</comment>
<evidence type="ECO:0000313" key="2">
    <source>
        <dbReference type="EMBL" id="GAA4075132.1"/>
    </source>
</evidence>
<organism evidence="2 3">
    <name type="scientific">Streptomyces shaanxiensis</name>
    <dbReference type="NCBI Taxonomy" id="653357"/>
    <lineage>
        <taxon>Bacteria</taxon>
        <taxon>Bacillati</taxon>
        <taxon>Actinomycetota</taxon>
        <taxon>Actinomycetes</taxon>
        <taxon>Kitasatosporales</taxon>
        <taxon>Streptomycetaceae</taxon>
        <taxon>Streptomyces</taxon>
    </lineage>
</organism>
<proteinExistence type="predicted"/>
<gene>
    <name evidence="2" type="ORF">GCM10022233_61650</name>
</gene>
<reference evidence="3" key="1">
    <citation type="journal article" date="2019" name="Int. J. Syst. Evol. Microbiol.">
        <title>The Global Catalogue of Microorganisms (GCM) 10K type strain sequencing project: providing services to taxonomists for standard genome sequencing and annotation.</title>
        <authorList>
            <consortium name="The Broad Institute Genomics Platform"/>
            <consortium name="The Broad Institute Genome Sequencing Center for Infectious Disease"/>
            <person name="Wu L."/>
            <person name="Ma J."/>
        </authorList>
    </citation>
    <scope>NUCLEOTIDE SEQUENCE [LARGE SCALE GENOMIC DNA]</scope>
    <source>
        <strain evidence="3">JCM 16925</strain>
    </source>
</reference>
<name>A0ABP7VV32_9ACTN</name>
<keyword evidence="3" id="KW-1185">Reference proteome</keyword>
<sequence>MPDSHEDRAPGRMTTPTTCATETAGLMPPDAPTPPAFPPTTPEQALAIVRSRYAQPELPDGTPAPLHVHEFDIGYLVYPTFPPATDASGPPRPAAPGGSKIIVAKDTGETVAVPNYPVETAIALYRGQARQ</sequence>
<dbReference type="EMBL" id="BAAAZY010000019">
    <property type="protein sequence ID" value="GAA4075132.1"/>
    <property type="molecule type" value="Genomic_DNA"/>
</dbReference>
<feature type="compositionally biased region" description="Basic and acidic residues" evidence="1">
    <location>
        <begin position="1"/>
        <end position="10"/>
    </location>
</feature>
<evidence type="ECO:0000256" key="1">
    <source>
        <dbReference type="SAM" id="MobiDB-lite"/>
    </source>
</evidence>
<feature type="region of interest" description="Disordered" evidence="1">
    <location>
        <begin position="1"/>
        <end position="41"/>
    </location>
</feature>
<protein>
    <submittedName>
        <fullName evidence="2">Uncharacterized protein</fullName>
    </submittedName>
</protein>
<feature type="compositionally biased region" description="Low complexity" evidence="1">
    <location>
        <begin position="14"/>
        <end position="23"/>
    </location>
</feature>
<dbReference type="Proteomes" id="UP001499984">
    <property type="component" value="Unassembled WGS sequence"/>
</dbReference>
<accession>A0ABP7VV32</accession>
<evidence type="ECO:0000313" key="3">
    <source>
        <dbReference type="Proteomes" id="UP001499984"/>
    </source>
</evidence>
<feature type="compositionally biased region" description="Pro residues" evidence="1">
    <location>
        <begin position="29"/>
        <end position="41"/>
    </location>
</feature>